<dbReference type="Proteomes" id="UP000235015">
    <property type="component" value="Unassembled WGS sequence"/>
</dbReference>
<feature type="binding site" evidence="6">
    <location>
        <position position="78"/>
    </location>
    <ligand>
        <name>S-adenosyl-L-methionine</name>
        <dbReference type="ChEBI" id="CHEBI:59789"/>
    </ligand>
</feature>
<evidence type="ECO:0000313" key="9">
    <source>
        <dbReference type="Proteomes" id="UP000235015"/>
    </source>
</evidence>
<name>A0A2N6CRT1_9GAMM</name>
<dbReference type="InterPro" id="IPR029063">
    <property type="entry name" value="SAM-dependent_MTases_sf"/>
</dbReference>
<gene>
    <name evidence="8" type="ORF">C0630_17835</name>
</gene>
<evidence type="ECO:0000256" key="6">
    <source>
        <dbReference type="PIRSR" id="PIRSR000410-1"/>
    </source>
</evidence>
<dbReference type="GO" id="GO:0008983">
    <property type="term" value="F:protein-glutamate O-methyltransferase activity"/>
    <property type="evidence" value="ECO:0007669"/>
    <property type="project" value="UniProtKB-EC"/>
</dbReference>
<evidence type="ECO:0000256" key="2">
    <source>
        <dbReference type="ARBA" id="ARBA00022603"/>
    </source>
</evidence>
<organism evidence="8 9">
    <name type="scientific">Sedimenticola selenatireducens</name>
    <dbReference type="NCBI Taxonomy" id="191960"/>
    <lineage>
        <taxon>Bacteria</taxon>
        <taxon>Pseudomonadati</taxon>
        <taxon>Pseudomonadota</taxon>
        <taxon>Gammaproteobacteria</taxon>
        <taxon>Chromatiales</taxon>
        <taxon>Sedimenticolaceae</taxon>
        <taxon>Sedimenticola</taxon>
    </lineage>
</organism>
<dbReference type="InterPro" id="IPR026024">
    <property type="entry name" value="Chemotaxis_MeTrfase_CheR"/>
</dbReference>
<dbReference type="CDD" id="cd02440">
    <property type="entry name" value="AdoMet_MTases"/>
    <property type="match status" value="1"/>
</dbReference>
<accession>A0A2N6CRT1</accession>
<dbReference type="InterPro" id="IPR022641">
    <property type="entry name" value="CheR_N"/>
</dbReference>
<dbReference type="RefSeq" id="WP_273440833.1">
    <property type="nucleotide sequence ID" value="NZ_PKUN01000030.1"/>
</dbReference>
<sequence>MLSHGDYEAFQKFLEDACGIVLGAGKEYLVSSRLGGLMRDYGIATVGELLNQLNSGRNPRLRTSIIDAMTTNETFWFRDMSHFRLLQEMICPEIKARSGRSIRIWSAACSYGQEPYNLRMVVQDYQRANPGALPGGVDVVATDISSTVLADAKKGIYCGMSSSRGLSLEQQNRYFKINGDCLEVRPEIRQRVSFRELNLTKGYEMMGRFDVIFCRNVLIYFSSEQKRDIINRMARSLNPGGYLFLGSTESLSAHTDRFEMVSKLGGIAYRLK</sequence>
<keyword evidence="2 5" id="KW-0489">Methyltransferase</keyword>
<feature type="binding site" evidence="6">
    <location>
        <begin position="215"/>
        <end position="216"/>
    </location>
    <ligand>
        <name>S-adenosyl-L-methionine</name>
        <dbReference type="ChEBI" id="CHEBI:59789"/>
    </ligand>
</feature>
<reference evidence="8 9" key="1">
    <citation type="submission" date="2017-11" db="EMBL/GenBank/DDBJ databases">
        <title>Genome-resolved metagenomics identifies genetic mobility, metabolic interactions, and unexpected diversity in perchlorate-reducing communities.</title>
        <authorList>
            <person name="Barnum T.P."/>
            <person name="Figueroa I.A."/>
            <person name="Carlstrom C.I."/>
            <person name="Lucas L.N."/>
            <person name="Engelbrektson A.L."/>
            <person name="Coates J.D."/>
        </authorList>
    </citation>
    <scope>NUCLEOTIDE SEQUENCE [LARGE SCALE GENOMIC DNA]</scope>
    <source>
        <strain evidence="8">BM301</strain>
    </source>
</reference>
<dbReference type="InterPro" id="IPR050903">
    <property type="entry name" value="Bact_Chemotaxis_MeTrfase"/>
</dbReference>
<dbReference type="InterPro" id="IPR036804">
    <property type="entry name" value="CheR_N_sf"/>
</dbReference>
<keyword evidence="3 5" id="KW-0808">Transferase</keyword>
<comment type="catalytic activity">
    <reaction evidence="1 5">
        <text>L-glutamyl-[protein] + S-adenosyl-L-methionine = [protein]-L-glutamate 5-O-methyl ester + S-adenosyl-L-homocysteine</text>
        <dbReference type="Rhea" id="RHEA:24452"/>
        <dbReference type="Rhea" id="RHEA-COMP:10208"/>
        <dbReference type="Rhea" id="RHEA-COMP:10311"/>
        <dbReference type="ChEBI" id="CHEBI:29973"/>
        <dbReference type="ChEBI" id="CHEBI:57856"/>
        <dbReference type="ChEBI" id="CHEBI:59789"/>
        <dbReference type="ChEBI" id="CHEBI:82795"/>
        <dbReference type="EC" id="2.1.1.80"/>
    </reaction>
</comment>
<dbReference type="PROSITE" id="PS50123">
    <property type="entry name" value="CHER"/>
    <property type="match status" value="1"/>
</dbReference>
<dbReference type="SUPFAM" id="SSF53335">
    <property type="entry name" value="S-adenosyl-L-methionine-dependent methyltransferases"/>
    <property type="match status" value="1"/>
</dbReference>
<protein>
    <recommendedName>
        <fullName evidence="5">Chemotaxis protein methyltransferase</fullName>
        <ecNumber evidence="5">2.1.1.80</ecNumber>
    </recommendedName>
</protein>
<dbReference type="PANTHER" id="PTHR24422:SF21">
    <property type="entry name" value="CHEMOTAXIS PROTEIN METHYLTRANSFERASE 1"/>
    <property type="match status" value="1"/>
</dbReference>
<keyword evidence="4 5" id="KW-0949">S-adenosyl-L-methionine</keyword>
<comment type="function">
    <text evidence="5">Methylation of the membrane-bound methyl-accepting chemotaxis proteins (MCP) to form gamma-glutamyl methyl ester residues in MCP.</text>
</comment>
<dbReference type="SMART" id="SM00138">
    <property type="entry name" value="MeTrc"/>
    <property type="match status" value="1"/>
</dbReference>
<dbReference type="EC" id="2.1.1.80" evidence="5"/>
<dbReference type="Pfam" id="PF03705">
    <property type="entry name" value="CheR_N"/>
    <property type="match status" value="1"/>
</dbReference>
<dbReference type="InterPro" id="IPR000780">
    <property type="entry name" value="CheR_MeTrfase"/>
</dbReference>
<evidence type="ECO:0000256" key="4">
    <source>
        <dbReference type="ARBA" id="ARBA00022691"/>
    </source>
</evidence>
<proteinExistence type="predicted"/>
<feature type="binding site" evidence="6">
    <location>
        <begin position="198"/>
        <end position="199"/>
    </location>
    <ligand>
        <name>S-adenosyl-L-methionine</name>
        <dbReference type="ChEBI" id="CHEBI:59789"/>
    </ligand>
</feature>
<dbReference type="Gene3D" id="3.40.50.150">
    <property type="entry name" value="Vaccinia Virus protein VP39"/>
    <property type="match status" value="1"/>
</dbReference>
<evidence type="ECO:0000259" key="7">
    <source>
        <dbReference type="PROSITE" id="PS50123"/>
    </source>
</evidence>
<dbReference type="AlphaFoldDB" id="A0A2N6CRT1"/>
<evidence type="ECO:0000256" key="1">
    <source>
        <dbReference type="ARBA" id="ARBA00001541"/>
    </source>
</evidence>
<feature type="binding site" evidence="6">
    <location>
        <position position="74"/>
    </location>
    <ligand>
        <name>S-adenosyl-L-methionine</name>
        <dbReference type="ChEBI" id="CHEBI:59789"/>
    </ligand>
</feature>
<feature type="binding site" evidence="6">
    <location>
        <position position="72"/>
    </location>
    <ligand>
        <name>S-adenosyl-L-methionine</name>
        <dbReference type="ChEBI" id="CHEBI:59789"/>
    </ligand>
</feature>
<evidence type="ECO:0000256" key="3">
    <source>
        <dbReference type="ARBA" id="ARBA00022679"/>
    </source>
</evidence>
<dbReference type="PIRSF" id="PIRSF000410">
    <property type="entry name" value="CheR"/>
    <property type="match status" value="1"/>
</dbReference>
<dbReference type="Pfam" id="PF01739">
    <property type="entry name" value="CheR"/>
    <property type="match status" value="1"/>
</dbReference>
<evidence type="ECO:0000256" key="5">
    <source>
        <dbReference type="PIRNR" id="PIRNR000410"/>
    </source>
</evidence>
<dbReference type="PRINTS" id="PR00996">
    <property type="entry name" value="CHERMTFRASE"/>
</dbReference>
<dbReference type="Gene3D" id="1.10.155.10">
    <property type="entry name" value="Chemotaxis receptor methyltransferase CheR, N-terminal domain"/>
    <property type="match status" value="1"/>
</dbReference>
<feature type="binding site" evidence="6">
    <location>
        <position position="114"/>
    </location>
    <ligand>
        <name>S-adenosyl-L-methionine</name>
        <dbReference type="ChEBI" id="CHEBI:59789"/>
    </ligand>
</feature>
<feature type="binding site" evidence="6">
    <location>
        <position position="143"/>
    </location>
    <ligand>
        <name>S-adenosyl-L-methionine</name>
        <dbReference type="ChEBI" id="CHEBI:59789"/>
    </ligand>
</feature>
<feature type="domain" description="CheR-type methyltransferase" evidence="7">
    <location>
        <begin position="1"/>
        <end position="272"/>
    </location>
</feature>
<dbReference type="EMBL" id="PKUN01000030">
    <property type="protein sequence ID" value="PLX59781.1"/>
    <property type="molecule type" value="Genomic_DNA"/>
</dbReference>
<dbReference type="InterPro" id="IPR022642">
    <property type="entry name" value="CheR_C"/>
</dbReference>
<comment type="caution">
    <text evidence="8">The sequence shown here is derived from an EMBL/GenBank/DDBJ whole genome shotgun (WGS) entry which is preliminary data.</text>
</comment>
<evidence type="ECO:0000313" key="8">
    <source>
        <dbReference type="EMBL" id="PLX59781.1"/>
    </source>
</evidence>
<dbReference type="PANTHER" id="PTHR24422">
    <property type="entry name" value="CHEMOTAXIS PROTEIN METHYLTRANSFERASE"/>
    <property type="match status" value="1"/>
</dbReference>
<dbReference type="STRING" id="1111735.GCA_000428045_03075"/>
<dbReference type="GO" id="GO:0032259">
    <property type="term" value="P:methylation"/>
    <property type="evidence" value="ECO:0007669"/>
    <property type="project" value="UniProtKB-KW"/>
</dbReference>
<dbReference type="SUPFAM" id="SSF47757">
    <property type="entry name" value="Chemotaxis receptor methyltransferase CheR, N-terminal domain"/>
    <property type="match status" value="1"/>
</dbReference>